<keyword evidence="3" id="KW-0378">Hydrolase</keyword>
<dbReference type="GO" id="GO:0006508">
    <property type="term" value="P:proteolysis"/>
    <property type="evidence" value="ECO:0007669"/>
    <property type="project" value="UniProtKB-KW"/>
</dbReference>
<protein>
    <recommendedName>
        <fullName evidence="6">Peptidase metallopeptidase domain-containing protein</fullName>
    </recommendedName>
</protein>
<evidence type="ECO:0000313" key="7">
    <source>
        <dbReference type="EMBL" id="SJX64350.1"/>
    </source>
</evidence>
<dbReference type="GO" id="GO:0031012">
    <property type="term" value="C:extracellular matrix"/>
    <property type="evidence" value="ECO:0007669"/>
    <property type="project" value="InterPro"/>
</dbReference>
<evidence type="ECO:0000256" key="5">
    <source>
        <dbReference type="SAM" id="MobiDB-lite"/>
    </source>
</evidence>
<evidence type="ECO:0000256" key="3">
    <source>
        <dbReference type="ARBA" id="ARBA00022801"/>
    </source>
</evidence>
<keyword evidence="2" id="KW-0479">Metal-binding</keyword>
<feature type="compositionally biased region" description="Polar residues" evidence="5">
    <location>
        <begin position="19"/>
        <end position="29"/>
    </location>
</feature>
<evidence type="ECO:0000313" key="8">
    <source>
        <dbReference type="Proteomes" id="UP000239563"/>
    </source>
</evidence>
<proteinExistence type="predicted"/>
<keyword evidence="1" id="KW-0645">Protease</keyword>
<dbReference type="SMART" id="SM00235">
    <property type="entry name" value="ZnMc"/>
    <property type="match status" value="1"/>
</dbReference>
<organism evidence="7 8">
    <name type="scientific">Sporisorium reilianum f. sp. reilianum</name>
    <dbReference type="NCBI Taxonomy" id="72559"/>
    <lineage>
        <taxon>Eukaryota</taxon>
        <taxon>Fungi</taxon>
        <taxon>Dikarya</taxon>
        <taxon>Basidiomycota</taxon>
        <taxon>Ustilaginomycotina</taxon>
        <taxon>Ustilaginomycetes</taxon>
        <taxon>Ustilaginales</taxon>
        <taxon>Ustilaginaceae</taxon>
        <taxon>Sporisorium</taxon>
    </lineage>
</organism>
<feature type="region of interest" description="Disordered" evidence="5">
    <location>
        <begin position="1"/>
        <end position="34"/>
    </location>
</feature>
<evidence type="ECO:0000256" key="2">
    <source>
        <dbReference type="ARBA" id="ARBA00022723"/>
    </source>
</evidence>
<dbReference type="InterPro" id="IPR006026">
    <property type="entry name" value="Peptidase_Metallo"/>
</dbReference>
<dbReference type="EMBL" id="LT795065">
    <property type="protein sequence ID" value="SJX64350.1"/>
    <property type="molecule type" value="Genomic_DNA"/>
</dbReference>
<feature type="domain" description="Peptidase metallopeptidase" evidence="6">
    <location>
        <begin position="32"/>
        <end position="189"/>
    </location>
</feature>
<dbReference type="GO" id="GO:0004222">
    <property type="term" value="F:metalloendopeptidase activity"/>
    <property type="evidence" value="ECO:0007669"/>
    <property type="project" value="InterPro"/>
</dbReference>
<sequence length="287" mass="31627">MSEHPPASSATRADERSTDALTDSPSTALTEGRLLPDRPSTIWYSFLPGRDGGTDTQKQKVRASIDEWTHYANVDFAEVVDAGSADVKIVFDPHDGSWSSVRVDRSGVAAGSPSTNLTWESGTSGTSNERAVIMHEFEHELGLQHENRSAAHGAGDVIDVQAALDIYRAPGGHGSDREVYDQVMSMYNTTDVSSDPLVDEWSIMHKRMIGQEHDIGFNAELSDVDKAYMVLQYPRATPHERAPEWTFEHALDVIRCPDPVRNAILQAKETDVNARGSIDPSNIRRIL</sequence>
<dbReference type="Pfam" id="PF00413">
    <property type="entry name" value="Peptidase_M10"/>
    <property type="match status" value="1"/>
</dbReference>
<dbReference type="GO" id="GO:0008270">
    <property type="term" value="F:zinc ion binding"/>
    <property type="evidence" value="ECO:0007669"/>
    <property type="project" value="InterPro"/>
</dbReference>
<accession>A0A2N8UHV7</accession>
<dbReference type="Gene3D" id="3.40.390.10">
    <property type="entry name" value="Collagenase (Catalytic Domain)"/>
    <property type="match status" value="1"/>
</dbReference>
<evidence type="ECO:0000259" key="6">
    <source>
        <dbReference type="SMART" id="SM00235"/>
    </source>
</evidence>
<reference evidence="7 8" key="1">
    <citation type="submission" date="2017-02" db="EMBL/GenBank/DDBJ databases">
        <authorList>
            <person name="Peterson S.W."/>
        </authorList>
    </citation>
    <scope>NUCLEOTIDE SEQUENCE [LARGE SCALE GENOMIC DNA]</scope>
    <source>
        <strain evidence="7 8">SRS1_H2-8</strain>
    </source>
</reference>
<keyword evidence="4" id="KW-0862">Zinc</keyword>
<dbReference type="SUPFAM" id="SSF55486">
    <property type="entry name" value="Metalloproteases ('zincins'), catalytic domain"/>
    <property type="match status" value="1"/>
</dbReference>
<evidence type="ECO:0000256" key="1">
    <source>
        <dbReference type="ARBA" id="ARBA00022670"/>
    </source>
</evidence>
<dbReference type="InterPro" id="IPR024079">
    <property type="entry name" value="MetalloPept_cat_dom_sf"/>
</dbReference>
<gene>
    <name evidence="7" type="ORF">SRS1_21007</name>
</gene>
<dbReference type="Proteomes" id="UP000239563">
    <property type="component" value="Chromosome XII"/>
</dbReference>
<name>A0A2N8UHV7_9BASI</name>
<evidence type="ECO:0000256" key="4">
    <source>
        <dbReference type="ARBA" id="ARBA00022833"/>
    </source>
</evidence>
<dbReference type="AlphaFoldDB" id="A0A2N8UHV7"/>
<dbReference type="InterPro" id="IPR001818">
    <property type="entry name" value="Pept_M10_metallopeptidase"/>
</dbReference>